<feature type="transmembrane region" description="Helical" evidence="1">
    <location>
        <begin position="176"/>
        <end position="196"/>
    </location>
</feature>
<accession>A0AAW0G390</accession>
<reference evidence="3 4" key="1">
    <citation type="submission" date="2022-09" db="EMBL/GenBank/DDBJ databases">
        <authorList>
            <person name="Palmer J.M."/>
        </authorList>
    </citation>
    <scope>NUCLEOTIDE SEQUENCE [LARGE SCALE GENOMIC DNA]</scope>
    <source>
        <strain evidence="3 4">DSM 7382</strain>
    </source>
</reference>
<evidence type="ECO:0000256" key="1">
    <source>
        <dbReference type="SAM" id="Phobius"/>
    </source>
</evidence>
<feature type="transmembrane region" description="Helical" evidence="1">
    <location>
        <begin position="147"/>
        <end position="170"/>
    </location>
</feature>
<gene>
    <name evidence="3" type="ORF">QCA50_010379</name>
</gene>
<feature type="signal peptide" evidence="2">
    <location>
        <begin position="1"/>
        <end position="24"/>
    </location>
</feature>
<comment type="caution">
    <text evidence="3">The sequence shown here is derived from an EMBL/GenBank/DDBJ whole genome shotgun (WGS) entry which is preliminary data.</text>
</comment>
<keyword evidence="1" id="KW-1133">Transmembrane helix</keyword>
<keyword evidence="1" id="KW-0472">Membrane</keyword>
<dbReference type="EMBL" id="JASBNA010000017">
    <property type="protein sequence ID" value="KAK7686159.1"/>
    <property type="molecule type" value="Genomic_DNA"/>
</dbReference>
<evidence type="ECO:0008006" key="5">
    <source>
        <dbReference type="Google" id="ProtNLM"/>
    </source>
</evidence>
<feature type="transmembrane region" description="Helical" evidence="1">
    <location>
        <begin position="116"/>
        <end position="140"/>
    </location>
</feature>
<evidence type="ECO:0000256" key="2">
    <source>
        <dbReference type="SAM" id="SignalP"/>
    </source>
</evidence>
<feature type="chain" id="PRO_5043396066" description="Transmembrane protein" evidence="2">
    <location>
        <begin position="25"/>
        <end position="209"/>
    </location>
</feature>
<dbReference type="AlphaFoldDB" id="A0AAW0G390"/>
<protein>
    <recommendedName>
        <fullName evidence="5">Transmembrane protein</fullName>
    </recommendedName>
</protein>
<sequence length="209" mass="21603">MMFSFNSLAVAATIAFAAISTVCATPSPVDSADVATTTQTYVQEKSIVYVLEKTKYEVSPVVQKFHYITKENCTVEQVTPIVDELKVVLTGAITELHALVGVDVNVLLLTEVGVKVTVGVVAQLVADVLILVFGALGFVLGLAEGAVYTALCSIFAVVGGLVGTILSIVLSLVGGVLAGLAAAIVALIGEVVTIIVKLNISVCIRLLGL</sequence>
<organism evidence="3 4">
    <name type="scientific">Cerrena zonata</name>
    <dbReference type="NCBI Taxonomy" id="2478898"/>
    <lineage>
        <taxon>Eukaryota</taxon>
        <taxon>Fungi</taxon>
        <taxon>Dikarya</taxon>
        <taxon>Basidiomycota</taxon>
        <taxon>Agaricomycotina</taxon>
        <taxon>Agaricomycetes</taxon>
        <taxon>Polyporales</taxon>
        <taxon>Cerrenaceae</taxon>
        <taxon>Cerrena</taxon>
    </lineage>
</organism>
<name>A0AAW0G390_9APHY</name>
<keyword evidence="4" id="KW-1185">Reference proteome</keyword>
<proteinExistence type="predicted"/>
<dbReference type="Proteomes" id="UP001385951">
    <property type="component" value="Unassembled WGS sequence"/>
</dbReference>
<keyword evidence="1" id="KW-0812">Transmembrane</keyword>
<keyword evidence="2" id="KW-0732">Signal</keyword>
<evidence type="ECO:0000313" key="3">
    <source>
        <dbReference type="EMBL" id="KAK7686159.1"/>
    </source>
</evidence>
<evidence type="ECO:0000313" key="4">
    <source>
        <dbReference type="Proteomes" id="UP001385951"/>
    </source>
</evidence>